<organism evidence="3 4">
    <name type="scientific">Cylindrotheca closterium</name>
    <dbReference type="NCBI Taxonomy" id="2856"/>
    <lineage>
        <taxon>Eukaryota</taxon>
        <taxon>Sar</taxon>
        <taxon>Stramenopiles</taxon>
        <taxon>Ochrophyta</taxon>
        <taxon>Bacillariophyta</taxon>
        <taxon>Bacillariophyceae</taxon>
        <taxon>Bacillariophycidae</taxon>
        <taxon>Bacillariales</taxon>
        <taxon>Bacillariaceae</taxon>
        <taxon>Cylindrotheca</taxon>
    </lineage>
</organism>
<sequence length="310" mass="36226">MEVATSRRPIEMPHQSPGFFKRRTFNQMKKRSHSADTDDSFSSHTLETRLSNSSSSHDRSATECLIELRDYFSSPSSPSVSDAEIFRFACYHNFQYSEALTDILQKHDSRHMNLRMSGFLMKQLQTKTLFPLPGLKTKNKKCDVFYMRPSRYVPSQMKTTMVIDNLCYVLNDLSQTKDQCQNGVAFIANMNDWTMKNFSHDYCFQFMQALQGKMVPTKVELFLIVNPPSWFGRVWKVMKSMLSKSFAKKVHMIKEDRLGEFLMDGYDQYVPDEFSAGWKITEEITDDYIDFRQYEDSQKDTGLRLIHPRG</sequence>
<dbReference type="Proteomes" id="UP001295423">
    <property type="component" value="Unassembled WGS sequence"/>
</dbReference>
<keyword evidence="4" id="KW-1185">Reference proteome</keyword>
<dbReference type="Pfam" id="PF00650">
    <property type="entry name" value="CRAL_TRIO"/>
    <property type="match status" value="1"/>
</dbReference>
<feature type="compositionally biased region" description="Polar residues" evidence="1">
    <location>
        <begin position="40"/>
        <end position="50"/>
    </location>
</feature>
<feature type="region of interest" description="Disordered" evidence="1">
    <location>
        <begin position="31"/>
        <end position="57"/>
    </location>
</feature>
<dbReference type="EMBL" id="CAKOGP040002347">
    <property type="protein sequence ID" value="CAJ1967835.1"/>
    <property type="molecule type" value="Genomic_DNA"/>
</dbReference>
<reference evidence="3" key="1">
    <citation type="submission" date="2023-08" db="EMBL/GenBank/DDBJ databases">
        <authorList>
            <person name="Audoor S."/>
            <person name="Bilcke G."/>
        </authorList>
    </citation>
    <scope>NUCLEOTIDE SEQUENCE</scope>
</reference>
<dbReference type="CDD" id="cd00170">
    <property type="entry name" value="SEC14"/>
    <property type="match status" value="1"/>
</dbReference>
<evidence type="ECO:0000313" key="4">
    <source>
        <dbReference type="Proteomes" id="UP001295423"/>
    </source>
</evidence>
<name>A0AAD2PXT0_9STRA</name>
<evidence type="ECO:0000259" key="2">
    <source>
        <dbReference type="PROSITE" id="PS50191"/>
    </source>
</evidence>
<dbReference type="PANTHER" id="PTHR10174">
    <property type="entry name" value="ALPHA-TOCOPHEROL TRANSFER PROTEIN-RELATED"/>
    <property type="match status" value="1"/>
</dbReference>
<dbReference type="SUPFAM" id="SSF52087">
    <property type="entry name" value="CRAL/TRIO domain"/>
    <property type="match status" value="1"/>
</dbReference>
<dbReference type="InterPro" id="IPR001251">
    <property type="entry name" value="CRAL-TRIO_dom"/>
</dbReference>
<feature type="domain" description="CRAL-TRIO" evidence="2">
    <location>
        <begin position="117"/>
        <end position="296"/>
    </location>
</feature>
<dbReference type="Gene3D" id="3.40.525.10">
    <property type="entry name" value="CRAL-TRIO lipid binding domain"/>
    <property type="match status" value="1"/>
</dbReference>
<evidence type="ECO:0000256" key="1">
    <source>
        <dbReference type="SAM" id="MobiDB-lite"/>
    </source>
</evidence>
<dbReference type="SMART" id="SM00516">
    <property type="entry name" value="SEC14"/>
    <property type="match status" value="1"/>
</dbReference>
<dbReference type="PROSITE" id="PS50191">
    <property type="entry name" value="CRAL_TRIO"/>
    <property type="match status" value="1"/>
</dbReference>
<dbReference type="GO" id="GO:0016020">
    <property type="term" value="C:membrane"/>
    <property type="evidence" value="ECO:0007669"/>
    <property type="project" value="TreeGrafter"/>
</dbReference>
<proteinExistence type="predicted"/>
<dbReference type="AlphaFoldDB" id="A0AAD2PXT0"/>
<dbReference type="GO" id="GO:1902936">
    <property type="term" value="F:phosphatidylinositol bisphosphate binding"/>
    <property type="evidence" value="ECO:0007669"/>
    <property type="project" value="TreeGrafter"/>
</dbReference>
<gene>
    <name evidence="3" type="ORF">CYCCA115_LOCUS22959</name>
</gene>
<evidence type="ECO:0000313" key="3">
    <source>
        <dbReference type="EMBL" id="CAJ1967835.1"/>
    </source>
</evidence>
<comment type="caution">
    <text evidence="3">The sequence shown here is derived from an EMBL/GenBank/DDBJ whole genome shotgun (WGS) entry which is preliminary data.</text>
</comment>
<dbReference type="PANTHER" id="PTHR10174:SF208">
    <property type="entry name" value="CRAL-TRIO DOMAIN-CONTAINING PROTEIN DDB_G0278031"/>
    <property type="match status" value="1"/>
</dbReference>
<protein>
    <recommendedName>
        <fullName evidence="2">CRAL-TRIO domain-containing protein</fullName>
    </recommendedName>
</protein>
<accession>A0AAD2PXT0</accession>
<dbReference type="InterPro" id="IPR036865">
    <property type="entry name" value="CRAL-TRIO_dom_sf"/>
</dbReference>